<comment type="caution">
    <text evidence="1">The sequence shown here is derived from an EMBL/GenBank/DDBJ whole genome shotgun (WGS) entry which is preliminary data.</text>
</comment>
<name>A0ABV7YNS6_9ACTN</name>
<sequence length="245" mass="28004">MTDLSGNLAATANQTGTLTWQTVNLHGDVTATATGAATEPTANYTTDEYGAPIGTAHPDRYGWLGGKQRSTDATGGLVLMGVRLYAPQLGRFLQTDPVPGGNLNAYSYPLDPANEYDLDGKRRKRWRDYRFASRILGRAAWFYARMHGGRCKYRYGMRTCRMSGRFYPRGGITIGETYITGWGDSRQISRGRIQHEKNHRKQWRIYGWRFSFRYAFAGRNPCRNRWEREAGYKNGGYTRCLKRRR</sequence>
<proteinExistence type="predicted"/>
<dbReference type="EMBL" id="JBHRZH010000055">
    <property type="protein sequence ID" value="MFC3766528.1"/>
    <property type="molecule type" value="Genomic_DNA"/>
</dbReference>
<evidence type="ECO:0000313" key="2">
    <source>
        <dbReference type="Proteomes" id="UP001595699"/>
    </source>
</evidence>
<dbReference type="Proteomes" id="UP001595699">
    <property type="component" value="Unassembled WGS sequence"/>
</dbReference>
<dbReference type="NCBIfam" id="TIGR03696">
    <property type="entry name" value="Rhs_assc_core"/>
    <property type="match status" value="1"/>
</dbReference>
<keyword evidence="2" id="KW-1185">Reference proteome</keyword>
<reference evidence="2" key="1">
    <citation type="journal article" date="2019" name="Int. J. Syst. Evol. Microbiol.">
        <title>The Global Catalogue of Microorganisms (GCM) 10K type strain sequencing project: providing services to taxonomists for standard genome sequencing and annotation.</title>
        <authorList>
            <consortium name="The Broad Institute Genomics Platform"/>
            <consortium name="The Broad Institute Genome Sequencing Center for Infectious Disease"/>
            <person name="Wu L."/>
            <person name="Ma J."/>
        </authorList>
    </citation>
    <scope>NUCLEOTIDE SEQUENCE [LARGE SCALE GENOMIC DNA]</scope>
    <source>
        <strain evidence="2">CGMCC 4.7241</strain>
    </source>
</reference>
<protein>
    <submittedName>
        <fullName evidence="1">RHS repeat-associated core domain-containing protein</fullName>
    </submittedName>
</protein>
<organism evidence="1 2">
    <name type="scientific">Tenggerimyces flavus</name>
    <dbReference type="NCBI Taxonomy" id="1708749"/>
    <lineage>
        <taxon>Bacteria</taxon>
        <taxon>Bacillati</taxon>
        <taxon>Actinomycetota</taxon>
        <taxon>Actinomycetes</taxon>
        <taxon>Propionibacteriales</taxon>
        <taxon>Nocardioidaceae</taxon>
        <taxon>Tenggerimyces</taxon>
    </lineage>
</organism>
<dbReference type="RefSeq" id="WP_205123282.1">
    <property type="nucleotide sequence ID" value="NZ_JBHRZH010000055.1"/>
</dbReference>
<evidence type="ECO:0000313" key="1">
    <source>
        <dbReference type="EMBL" id="MFC3766528.1"/>
    </source>
</evidence>
<dbReference type="InterPro" id="IPR022385">
    <property type="entry name" value="Rhs_assc_core"/>
</dbReference>
<gene>
    <name evidence="1" type="ORF">ACFOUW_37270</name>
</gene>
<dbReference type="Gene3D" id="2.180.10.10">
    <property type="entry name" value="RHS repeat-associated core"/>
    <property type="match status" value="1"/>
</dbReference>
<accession>A0ABV7YNS6</accession>